<reference evidence="2" key="2">
    <citation type="submission" date="2015-01" db="EMBL/GenBank/DDBJ databases">
        <title>Evolutionary Origins and Diversification of the Mycorrhizal Mutualists.</title>
        <authorList>
            <consortium name="DOE Joint Genome Institute"/>
            <consortium name="Mycorrhizal Genomics Consortium"/>
            <person name="Kohler A."/>
            <person name="Kuo A."/>
            <person name="Nagy L.G."/>
            <person name="Floudas D."/>
            <person name="Copeland A."/>
            <person name="Barry K.W."/>
            <person name="Cichocki N."/>
            <person name="Veneault-Fourrey C."/>
            <person name="LaButti K."/>
            <person name="Lindquist E.A."/>
            <person name="Lipzen A."/>
            <person name="Lundell T."/>
            <person name="Morin E."/>
            <person name="Murat C."/>
            <person name="Riley R."/>
            <person name="Ohm R."/>
            <person name="Sun H."/>
            <person name="Tunlid A."/>
            <person name="Henrissat B."/>
            <person name="Grigoriev I.V."/>
            <person name="Hibbett D.S."/>
            <person name="Martin F."/>
        </authorList>
    </citation>
    <scope>NUCLEOTIDE SEQUENCE [LARGE SCALE GENOMIC DNA]</scope>
    <source>
        <strain evidence="2">MAFF 305830</strain>
    </source>
</reference>
<protein>
    <submittedName>
        <fullName evidence="1">Uncharacterized protein</fullName>
    </submittedName>
</protein>
<dbReference type="HOGENOM" id="CLU_029378_3_1_1"/>
<dbReference type="AlphaFoldDB" id="A0A0C2WMJ9"/>
<dbReference type="STRING" id="933852.A0A0C2WMJ9"/>
<dbReference type="PANTHER" id="PTHR34587">
    <property type="entry name" value="VWFA DOMAIN-CONTAINING PROTEIN"/>
    <property type="match status" value="1"/>
</dbReference>
<reference evidence="1 2" key="1">
    <citation type="submission" date="2014-04" db="EMBL/GenBank/DDBJ databases">
        <authorList>
            <consortium name="DOE Joint Genome Institute"/>
            <person name="Kuo A."/>
            <person name="Zuccaro A."/>
            <person name="Kohler A."/>
            <person name="Nagy L.G."/>
            <person name="Floudas D."/>
            <person name="Copeland A."/>
            <person name="Barry K.W."/>
            <person name="Cichocki N."/>
            <person name="Veneault-Fourrey C."/>
            <person name="LaButti K."/>
            <person name="Lindquist E.A."/>
            <person name="Lipzen A."/>
            <person name="Lundell T."/>
            <person name="Morin E."/>
            <person name="Murat C."/>
            <person name="Sun H."/>
            <person name="Tunlid A."/>
            <person name="Henrissat B."/>
            <person name="Grigoriev I.V."/>
            <person name="Hibbett D.S."/>
            <person name="Martin F."/>
            <person name="Nordberg H.P."/>
            <person name="Cantor M.N."/>
            <person name="Hua S.X."/>
        </authorList>
    </citation>
    <scope>NUCLEOTIDE SEQUENCE [LARGE SCALE GENOMIC DNA]</scope>
    <source>
        <strain evidence="1 2">MAFF 305830</strain>
    </source>
</reference>
<proteinExistence type="predicted"/>
<feature type="non-terminal residue" evidence="1">
    <location>
        <position position="1"/>
    </location>
</feature>
<accession>A0A0C2WMJ9</accession>
<dbReference type="Proteomes" id="UP000054097">
    <property type="component" value="Unassembled WGS sequence"/>
</dbReference>
<gene>
    <name evidence="1" type="ORF">M408DRAFT_71198</name>
</gene>
<dbReference type="OrthoDB" id="2336871at2759"/>
<keyword evidence="2" id="KW-1185">Reference proteome</keyword>
<dbReference type="EMBL" id="KN824298">
    <property type="protein sequence ID" value="KIM27498.1"/>
    <property type="molecule type" value="Genomic_DNA"/>
</dbReference>
<evidence type="ECO:0000313" key="2">
    <source>
        <dbReference type="Proteomes" id="UP000054097"/>
    </source>
</evidence>
<dbReference type="PANTHER" id="PTHR34587:SF2">
    <property type="entry name" value="G-PROTEIN COUPLED RECEPTORS FAMILY 1 PROFILE DOMAIN-CONTAINING PROTEIN"/>
    <property type="match status" value="1"/>
</dbReference>
<name>A0A0C2WMJ9_SERVB</name>
<organism evidence="1 2">
    <name type="scientific">Serendipita vermifera MAFF 305830</name>
    <dbReference type="NCBI Taxonomy" id="933852"/>
    <lineage>
        <taxon>Eukaryota</taxon>
        <taxon>Fungi</taxon>
        <taxon>Dikarya</taxon>
        <taxon>Basidiomycota</taxon>
        <taxon>Agaricomycotina</taxon>
        <taxon>Agaricomycetes</taxon>
        <taxon>Sebacinales</taxon>
        <taxon>Serendipitaceae</taxon>
        <taxon>Serendipita</taxon>
    </lineage>
</organism>
<sequence>FTALATSQVQEAYASQGLNASDPNITPSLTSSNNFINFCLTQNTTLTNGKQNPDGSCSPTPMGRLVAKDKIPSCKFLFPKNGSLLAANTTFTVKLATKNLDSGHYSNAETNFFAAPQTTNADGILVGHSHITIEAVPNYLSEDPLDPAHFAFFKAMNAAAVDGVLSVDVANGLPPGVYRLSSITTAINHQPALISVAQHGSVEDAVYFRVSTSVSFHLYYDATCLPASRLSEAGEFSFS</sequence>
<evidence type="ECO:0000313" key="1">
    <source>
        <dbReference type="EMBL" id="KIM27498.1"/>
    </source>
</evidence>
<dbReference type="InterPro" id="IPR053216">
    <property type="entry name" value="Appressorial_penetr-assoc"/>
</dbReference>